<organism evidence="8 9">
    <name type="scientific">Mucilaginibacter pocheonensis</name>
    <dbReference type="NCBI Taxonomy" id="398050"/>
    <lineage>
        <taxon>Bacteria</taxon>
        <taxon>Pseudomonadati</taxon>
        <taxon>Bacteroidota</taxon>
        <taxon>Sphingobacteriia</taxon>
        <taxon>Sphingobacteriales</taxon>
        <taxon>Sphingobacteriaceae</taxon>
        <taxon>Mucilaginibacter</taxon>
    </lineage>
</organism>
<dbReference type="RefSeq" id="WP_310101695.1">
    <property type="nucleotide sequence ID" value="NZ_JAVDUU010000004.1"/>
</dbReference>
<keyword evidence="6" id="KW-0443">Lipid metabolism</keyword>
<feature type="domain" description="Phospholipase D-like" evidence="7">
    <location>
        <begin position="206"/>
        <end position="339"/>
    </location>
</feature>
<evidence type="ECO:0000256" key="4">
    <source>
        <dbReference type="ARBA" id="ARBA00022801"/>
    </source>
</evidence>
<accession>A0ABU1THD4</accession>
<evidence type="ECO:0000256" key="5">
    <source>
        <dbReference type="ARBA" id="ARBA00022963"/>
    </source>
</evidence>
<evidence type="ECO:0000256" key="2">
    <source>
        <dbReference type="ARBA" id="ARBA00008664"/>
    </source>
</evidence>
<comment type="caution">
    <text evidence="8">The sequence shown here is derived from an EMBL/GenBank/DDBJ whole genome shotgun (WGS) entry which is preliminary data.</text>
</comment>
<reference evidence="8 9" key="1">
    <citation type="submission" date="2023-07" db="EMBL/GenBank/DDBJ databases">
        <title>Sorghum-associated microbial communities from plants grown in Nebraska, USA.</title>
        <authorList>
            <person name="Schachtman D."/>
        </authorList>
    </citation>
    <scope>NUCLEOTIDE SEQUENCE [LARGE SCALE GENOMIC DNA]</scope>
    <source>
        <strain evidence="8 9">3262</strain>
    </source>
</reference>
<evidence type="ECO:0000256" key="3">
    <source>
        <dbReference type="ARBA" id="ARBA00012027"/>
    </source>
</evidence>
<gene>
    <name evidence="8" type="ORF">J2W55_004686</name>
</gene>
<dbReference type="InterPro" id="IPR025202">
    <property type="entry name" value="PLD-like_dom"/>
</dbReference>
<dbReference type="EC" id="3.1.4.4" evidence="3"/>
<dbReference type="Pfam" id="PF13091">
    <property type="entry name" value="PLDc_2"/>
    <property type="match status" value="2"/>
</dbReference>
<keyword evidence="9" id="KW-1185">Reference proteome</keyword>
<dbReference type="PANTHER" id="PTHR43856">
    <property type="entry name" value="CARDIOLIPIN HYDROLASE"/>
    <property type="match status" value="1"/>
</dbReference>
<protein>
    <recommendedName>
        <fullName evidence="3">phospholipase D</fullName>
        <ecNumber evidence="3">3.1.4.4</ecNumber>
    </recommendedName>
</protein>
<name>A0ABU1THD4_9SPHI</name>
<evidence type="ECO:0000313" key="9">
    <source>
        <dbReference type="Proteomes" id="UP001247620"/>
    </source>
</evidence>
<dbReference type="PANTHER" id="PTHR43856:SF1">
    <property type="entry name" value="MITOCHONDRIAL CARDIOLIPIN HYDROLASE"/>
    <property type="match status" value="1"/>
</dbReference>
<keyword evidence="4" id="KW-0378">Hydrolase</keyword>
<keyword evidence="5" id="KW-0442">Lipid degradation</keyword>
<evidence type="ECO:0000313" key="8">
    <source>
        <dbReference type="EMBL" id="MDR6944826.1"/>
    </source>
</evidence>
<dbReference type="Gene3D" id="3.30.870.10">
    <property type="entry name" value="Endonuclease Chain A"/>
    <property type="match status" value="2"/>
</dbReference>
<sequence length="393" mass="43575">MGWQARNAILNLIKEVTDDATGKKSLDVLAYDFSEPDIAKELLALGVAGKVRIILDDHETDTTDKAYLVKKDFEDQFRATTPQGVLVRGSFSRQAHCKVMILKDDNKAIKVLTGSTNFSINGLCVNANHVLILDDEKVADQYLQIFEASLSLLSKQPTWTIKKLKGLSLFTDDFNINRPGLPKMTISFAPHTKEAATRILDQVNAVIDAAQGSVLFAVMQLTRVTGGSVVKKLRDMHNTRALFSYGITDMADDIAVYRPGATRARLVSTQLLASTLPKPFSKEVSTSQGHRVHHKMVVLDFNDANPIVICGSSNLAQGGEEQNGDNLLTIYDKDVATVFAIETIRLIDHFHFRAAIATATDRKPLLLKQNNSWLTDAYKDGEMDCTDRKYFIK</sequence>
<evidence type="ECO:0000256" key="1">
    <source>
        <dbReference type="ARBA" id="ARBA00000798"/>
    </source>
</evidence>
<evidence type="ECO:0000256" key="6">
    <source>
        <dbReference type="ARBA" id="ARBA00023098"/>
    </source>
</evidence>
<comment type="similarity">
    <text evidence="2">Belongs to the phospholipase D family.</text>
</comment>
<comment type="catalytic activity">
    <reaction evidence="1">
        <text>a 1,2-diacyl-sn-glycero-3-phosphocholine + H2O = a 1,2-diacyl-sn-glycero-3-phosphate + choline + H(+)</text>
        <dbReference type="Rhea" id="RHEA:14445"/>
        <dbReference type="ChEBI" id="CHEBI:15354"/>
        <dbReference type="ChEBI" id="CHEBI:15377"/>
        <dbReference type="ChEBI" id="CHEBI:15378"/>
        <dbReference type="ChEBI" id="CHEBI:57643"/>
        <dbReference type="ChEBI" id="CHEBI:58608"/>
        <dbReference type="EC" id="3.1.4.4"/>
    </reaction>
</comment>
<dbReference type="InterPro" id="IPR051406">
    <property type="entry name" value="PLD_domain"/>
</dbReference>
<dbReference type="Proteomes" id="UP001247620">
    <property type="component" value="Unassembled WGS sequence"/>
</dbReference>
<feature type="domain" description="Phospholipase D-like" evidence="7">
    <location>
        <begin position="23"/>
        <end position="148"/>
    </location>
</feature>
<proteinExistence type="inferred from homology"/>
<evidence type="ECO:0000259" key="7">
    <source>
        <dbReference type="Pfam" id="PF13091"/>
    </source>
</evidence>
<dbReference type="EMBL" id="JAVDUU010000004">
    <property type="protein sequence ID" value="MDR6944826.1"/>
    <property type="molecule type" value="Genomic_DNA"/>
</dbReference>
<dbReference type="SUPFAM" id="SSF56024">
    <property type="entry name" value="Phospholipase D/nuclease"/>
    <property type="match status" value="2"/>
</dbReference>